<sequence>MSAWSSHLRRAVNFLLADPRAAVLYWGAKQTSIYNEAYQLVLAERHPWAMGRTVQEVWPEAADCEIMYAFQKADATGEASGGDRAPFFVSRRGFLQEMYGDWSIIPVIGDGTNAGYYNNVLDLTARVHEDRQMATLLRLEKETAEVKAVEDFWPAIIEGLRHNRKEAPFVALYAALPRSPHSISRTTSTSSSIELSNMDSTQATQKWSLQGTLGNEHIGSVFCHEIDSQWAAQNVSPDFKDSILTGKVQTISIEPHSHLYPAAKSRAYNDQCTMAVLIPLGRAQDGDRIGFLLLGISSRRYYDLHYKQFIRLLTTQLCGTLSTVRQVEQDTRKANMQAELAALDRLLLSEKLALTEQQAQDNEQRFRSVATHMPMAMYEMRPSGEITYANDAYYELMGLKPDQVYPYFWVDMIHVDDLPIYEQNWAKLVAGESVQFEARLKRKFTAADALSGETIEAETWFLSAAFSIKSDDGSIHNIQGALIEISRQKLLETLQTRRLEEAIELKRQQEHFMDFVGHEIRNPLSATSLCASSMQATLEDLLRNTTLEGATDTVTIGRETIQNQIENTEIITTCIQHQKRIIDDILTLSKLDSNLLAVTPCETDPMTIVSQSLRLFEAELQAAETRLEYVIDQSYRDLDIQWAMLDPSRLLQILINLITNAIRFTKNELTRTITVTLAASRTLPLKSLAGIPYLPQPNARPNAEEKRNAEGDEIGGGEKDEDVVYLLVAVADTGCGMKTDELERIFLRFQQSSHKTHIEYGGSGLGLFISRELARLQGGQIGVHSEHGVGSTFEFYIKTRKCEAPKQAVKDKEPDVQLERYKQEQGSSPTTQTGKARHILLVEDNLVNQKVMDRQLRRAGYQVHVANHGGEALDHIRRSTYCQRDGVPLDVVLMDIEMPVMGGLECTRRIRNMPAVRRRLAIVAITANARSEQQTEALNAGVDAVVTKPFQMGELLGVVDSEWSTKE</sequence>
<dbReference type="PANTHER" id="PTHR43047:SF66">
    <property type="entry name" value="HISKA"/>
    <property type="match status" value="1"/>
</dbReference>
<dbReference type="InterPro" id="IPR036890">
    <property type="entry name" value="HATPase_C_sf"/>
</dbReference>
<dbReference type="InterPro" id="IPR000014">
    <property type="entry name" value="PAS"/>
</dbReference>
<dbReference type="InterPro" id="IPR005467">
    <property type="entry name" value="His_kinase_dom"/>
</dbReference>
<dbReference type="InterPro" id="IPR036097">
    <property type="entry name" value="HisK_dim/P_sf"/>
</dbReference>
<accession>M3CY55</accession>
<dbReference type="InterPro" id="IPR035965">
    <property type="entry name" value="PAS-like_dom_sf"/>
</dbReference>
<dbReference type="Gene3D" id="3.30.450.20">
    <property type="entry name" value="PAS domain"/>
    <property type="match status" value="2"/>
</dbReference>
<dbReference type="InterPro" id="IPR001789">
    <property type="entry name" value="Sig_transdc_resp-reg_receiver"/>
</dbReference>
<dbReference type="eggNOG" id="KOG0519">
    <property type="taxonomic scope" value="Eukaryota"/>
</dbReference>
<gene>
    <name evidence="11" type="ORF">SEPMUDRAFT_166606</name>
</gene>
<dbReference type="Pfam" id="PF00072">
    <property type="entry name" value="Response_reg"/>
    <property type="match status" value="1"/>
</dbReference>
<dbReference type="Gene3D" id="3.40.50.2300">
    <property type="match status" value="1"/>
</dbReference>
<dbReference type="SUPFAM" id="SSF55785">
    <property type="entry name" value="PYP-like sensor domain (PAS domain)"/>
    <property type="match status" value="1"/>
</dbReference>
<dbReference type="STRING" id="692275.M3CY55"/>
<keyword evidence="5 11" id="KW-0418">Kinase</keyword>
<dbReference type="GeneID" id="27905380"/>
<feature type="domain" description="PAS" evidence="10">
    <location>
        <begin position="362"/>
        <end position="432"/>
    </location>
</feature>
<dbReference type="GO" id="GO:0005886">
    <property type="term" value="C:plasma membrane"/>
    <property type="evidence" value="ECO:0007669"/>
    <property type="project" value="TreeGrafter"/>
</dbReference>
<dbReference type="SMART" id="SM00091">
    <property type="entry name" value="PAS"/>
    <property type="match status" value="1"/>
</dbReference>
<dbReference type="CDD" id="cd00130">
    <property type="entry name" value="PAS"/>
    <property type="match status" value="1"/>
</dbReference>
<evidence type="ECO:0000256" key="5">
    <source>
        <dbReference type="ARBA" id="ARBA00022777"/>
    </source>
</evidence>
<evidence type="ECO:0000313" key="11">
    <source>
        <dbReference type="EMBL" id="EMF08992.1"/>
    </source>
</evidence>
<dbReference type="EC" id="2.7.13.3" evidence="2"/>
<proteinExistence type="predicted"/>
<evidence type="ECO:0000256" key="1">
    <source>
        <dbReference type="ARBA" id="ARBA00000085"/>
    </source>
</evidence>
<evidence type="ECO:0000259" key="9">
    <source>
        <dbReference type="PROSITE" id="PS50110"/>
    </source>
</evidence>
<protein>
    <recommendedName>
        <fullName evidence="2">histidine kinase</fullName>
        <ecNumber evidence="2">2.7.13.3</ecNumber>
    </recommendedName>
</protein>
<dbReference type="PROSITE" id="PS50112">
    <property type="entry name" value="PAS"/>
    <property type="match status" value="1"/>
</dbReference>
<feature type="domain" description="Response regulatory" evidence="9">
    <location>
        <begin position="838"/>
        <end position="963"/>
    </location>
</feature>
<dbReference type="InterPro" id="IPR003594">
    <property type="entry name" value="HATPase_dom"/>
</dbReference>
<dbReference type="NCBIfam" id="TIGR00229">
    <property type="entry name" value="sensory_box"/>
    <property type="match status" value="1"/>
</dbReference>
<dbReference type="SUPFAM" id="SSF47384">
    <property type="entry name" value="Homodimeric domain of signal transducing histidine kinase"/>
    <property type="match status" value="1"/>
</dbReference>
<dbReference type="Pfam" id="PF02518">
    <property type="entry name" value="HATPase_c"/>
    <property type="match status" value="1"/>
</dbReference>
<dbReference type="InterPro" id="IPR004358">
    <property type="entry name" value="Sig_transdc_His_kin-like_C"/>
</dbReference>
<feature type="region of interest" description="Disordered" evidence="7">
    <location>
        <begin position="696"/>
        <end position="716"/>
    </location>
</feature>
<evidence type="ECO:0000256" key="6">
    <source>
        <dbReference type="PROSITE-ProRule" id="PRU00169"/>
    </source>
</evidence>
<dbReference type="InterPro" id="IPR013655">
    <property type="entry name" value="PAS_fold_3"/>
</dbReference>
<dbReference type="PROSITE" id="PS50109">
    <property type="entry name" value="HIS_KIN"/>
    <property type="match status" value="1"/>
</dbReference>
<dbReference type="EMBL" id="KB456270">
    <property type="protein sequence ID" value="EMF08992.1"/>
    <property type="molecule type" value="Genomic_DNA"/>
</dbReference>
<evidence type="ECO:0000256" key="4">
    <source>
        <dbReference type="ARBA" id="ARBA00022679"/>
    </source>
</evidence>
<feature type="domain" description="Histidine kinase" evidence="8">
    <location>
        <begin position="515"/>
        <end position="801"/>
    </location>
</feature>
<dbReference type="GO" id="GO:0000155">
    <property type="term" value="F:phosphorelay sensor kinase activity"/>
    <property type="evidence" value="ECO:0007669"/>
    <property type="project" value="InterPro"/>
</dbReference>
<evidence type="ECO:0000259" key="10">
    <source>
        <dbReference type="PROSITE" id="PS50112"/>
    </source>
</evidence>
<dbReference type="SMART" id="SM00448">
    <property type="entry name" value="REC"/>
    <property type="match status" value="1"/>
</dbReference>
<dbReference type="Proteomes" id="UP000016931">
    <property type="component" value="Unassembled WGS sequence"/>
</dbReference>
<evidence type="ECO:0000256" key="2">
    <source>
        <dbReference type="ARBA" id="ARBA00012438"/>
    </source>
</evidence>
<dbReference type="Gene3D" id="1.10.287.130">
    <property type="match status" value="1"/>
</dbReference>
<evidence type="ECO:0000259" key="8">
    <source>
        <dbReference type="PROSITE" id="PS50109"/>
    </source>
</evidence>
<dbReference type="SUPFAM" id="SSF52172">
    <property type="entry name" value="CheY-like"/>
    <property type="match status" value="1"/>
</dbReference>
<comment type="catalytic activity">
    <reaction evidence="1">
        <text>ATP + protein L-histidine = ADP + protein N-phospho-L-histidine.</text>
        <dbReference type="EC" id="2.7.13.3"/>
    </reaction>
</comment>
<keyword evidence="4" id="KW-0808">Transferase</keyword>
<dbReference type="OrthoDB" id="60033at2759"/>
<dbReference type="GO" id="GO:0009927">
    <property type="term" value="F:histidine phosphotransfer kinase activity"/>
    <property type="evidence" value="ECO:0007669"/>
    <property type="project" value="TreeGrafter"/>
</dbReference>
<dbReference type="InterPro" id="IPR011006">
    <property type="entry name" value="CheY-like_superfamily"/>
</dbReference>
<dbReference type="HOGENOM" id="CLU_000445_82_4_1"/>
<evidence type="ECO:0000313" key="12">
    <source>
        <dbReference type="Proteomes" id="UP000016931"/>
    </source>
</evidence>
<dbReference type="SMART" id="SM00387">
    <property type="entry name" value="HATPase_c"/>
    <property type="match status" value="1"/>
</dbReference>
<dbReference type="SMART" id="SM00388">
    <property type="entry name" value="HisKA"/>
    <property type="match status" value="1"/>
</dbReference>
<feature type="modified residue" description="4-aspartylphosphate" evidence="6">
    <location>
        <position position="895"/>
    </location>
</feature>
<dbReference type="CDD" id="cd17546">
    <property type="entry name" value="REC_hyHK_CKI1_RcsC-like"/>
    <property type="match status" value="1"/>
</dbReference>
<dbReference type="SUPFAM" id="SSF55874">
    <property type="entry name" value="ATPase domain of HSP90 chaperone/DNA topoisomerase II/histidine kinase"/>
    <property type="match status" value="1"/>
</dbReference>
<dbReference type="PROSITE" id="PS50110">
    <property type="entry name" value="RESPONSE_REGULATORY"/>
    <property type="match status" value="1"/>
</dbReference>
<keyword evidence="12" id="KW-1185">Reference proteome</keyword>
<organism evidence="11 12">
    <name type="scientific">Sphaerulina musiva (strain SO2202)</name>
    <name type="common">Poplar stem canker fungus</name>
    <name type="synonym">Septoria musiva</name>
    <dbReference type="NCBI Taxonomy" id="692275"/>
    <lineage>
        <taxon>Eukaryota</taxon>
        <taxon>Fungi</taxon>
        <taxon>Dikarya</taxon>
        <taxon>Ascomycota</taxon>
        <taxon>Pezizomycotina</taxon>
        <taxon>Dothideomycetes</taxon>
        <taxon>Dothideomycetidae</taxon>
        <taxon>Mycosphaerellales</taxon>
        <taxon>Mycosphaerellaceae</taxon>
        <taxon>Sphaerulina</taxon>
    </lineage>
</organism>
<dbReference type="CDD" id="cd00082">
    <property type="entry name" value="HisKA"/>
    <property type="match status" value="1"/>
</dbReference>
<dbReference type="Pfam" id="PF00512">
    <property type="entry name" value="HisKA"/>
    <property type="match status" value="1"/>
</dbReference>
<dbReference type="AlphaFoldDB" id="M3CY55"/>
<dbReference type="PRINTS" id="PR00344">
    <property type="entry name" value="BCTRLSENSOR"/>
</dbReference>
<evidence type="ECO:0000256" key="7">
    <source>
        <dbReference type="SAM" id="MobiDB-lite"/>
    </source>
</evidence>
<dbReference type="PANTHER" id="PTHR43047">
    <property type="entry name" value="TWO-COMPONENT HISTIDINE PROTEIN KINASE"/>
    <property type="match status" value="1"/>
</dbReference>
<evidence type="ECO:0000256" key="3">
    <source>
        <dbReference type="ARBA" id="ARBA00022553"/>
    </source>
</evidence>
<reference evidence="11 12" key="1">
    <citation type="journal article" date="2012" name="PLoS Pathog.">
        <title>Diverse lifestyles and strategies of plant pathogenesis encoded in the genomes of eighteen Dothideomycetes fungi.</title>
        <authorList>
            <person name="Ohm R.A."/>
            <person name="Feau N."/>
            <person name="Henrissat B."/>
            <person name="Schoch C.L."/>
            <person name="Horwitz B.A."/>
            <person name="Barry K.W."/>
            <person name="Condon B.J."/>
            <person name="Copeland A.C."/>
            <person name="Dhillon B."/>
            <person name="Glaser F."/>
            <person name="Hesse C.N."/>
            <person name="Kosti I."/>
            <person name="LaButti K."/>
            <person name="Lindquist E.A."/>
            <person name="Lucas S."/>
            <person name="Salamov A.A."/>
            <person name="Bradshaw R.E."/>
            <person name="Ciuffetti L."/>
            <person name="Hamelin R.C."/>
            <person name="Kema G.H.J."/>
            <person name="Lawrence C."/>
            <person name="Scott J.A."/>
            <person name="Spatafora J.W."/>
            <person name="Turgeon B.G."/>
            <person name="de Wit P.J.G.M."/>
            <person name="Zhong S."/>
            <person name="Goodwin S.B."/>
            <person name="Grigoriev I.V."/>
        </authorList>
    </citation>
    <scope>NUCLEOTIDE SEQUENCE [LARGE SCALE GENOMIC DNA]</scope>
    <source>
        <strain evidence="11 12">SO2202</strain>
    </source>
</reference>
<name>M3CY55_SPHMS</name>
<dbReference type="RefSeq" id="XP_016757113.1">
    <property type="nucleotide sequence ID" value="XM_016908243.1"/>
</dbReference>
<dbReference type="Gene3D" id="3.30.565.10">
    <property type="entry name" value="Histidine kinase-like ATPase, C-terminal domain"/>
    <property type="match status" value="1"/>
</dbReference>
<dbReference type="Pfam" id="PF08447">
    <property type="entry name" value="PAS_3"/>
    <property type="match status" value="1"/>
</dbReference>
<keyword evidence="3 6" id="KW-0597">Phosphoprotein</keyword>
<dbReference type="OMA" id="MACITDI"/>
<dbReference type="InterPro" id="IPR003661">
    <property type="entry name" value="HisK_dim/P_dom"/>
</dbReference>